<protein>
    <submittedName>
        <fullName evidence="2">Uncharacterized protein</fullName>
    </submittedName>
</protein>
<accession>A0A834SKN6</accession>
<reference evidence="2" key="1">
    <citation type="submission" date="2020-09" db="EMBL/GenBank/DDBJ databases">
        <title>Genome-Enabled Discovery of Anthraquinone Biosynthesis in Senna tora.</title>
        <authorList>
            <person name="Kang S.-H."/>
            <person name="Pandey R.P."/>
            <person name="Lee C.-M."/>
            <person name="Sim J.-S."/>
            <person name="Jeong J.-T."/>
            <person name="Choi B.-S."/>
            <person name="Jung M."/>
            <person name="Ginzburg D."/>
            <person name="Zhao K."/>
            <person name="Won S.Y."/>
            <person name="Oh T.-J."/>
            <person name="Yu Y."/>
            <person name="Kim N.-H."/>
            <person name="Lee O.R."/>
            <person name="Lee T.-H."/>
            <person name="Bashyal P."/>
            <person name="Kim T.-S."/>
            <person name="Lee W.-H."/>
            <person name="Kawkins C."/>
            <person name="Kim C.-K."/>
            <person name="Kim J.S."/>
            <person name="Ahn B.O."/>
            <person name="Rhee S.Y."/>
            <person name="Sohng J.K."/>
        </authorList>
    </citation>
    <scope>NUCLEOTIDE SEQUENCE</scope>
    <source>
        <tissue evidence="2">Leaf</tissue>
    </source>
</reference>
<name>A0A834SKN6_9FABA</name>
<feature type="compositionally biased region" description="Basic and acidic residues" evidence="1">
    <location>
        <begin position="9"/>
        <end position="30"/>
    </location>
</feature>
<comment type="caution">
    <text evidence="2">The sequence shown here is derived from an EMBL/GenBank/DDBJ whole genome shotgun (WGS) entry which is preliminary data.</text>
</comment>
<sequence>MDPPSQEELDMKERSTKKIKRGCEADDAQNRENGQSQRVSMEEEMYEAVSKEDNQCGNSDIQHGVDGDGSQGQGSEGFQEVEVNEQRTVVSSVLGPPRRTETRGPFGPWILANKRFRGVPTSQRRNDEGQSGRVGPRTRGTYGPAMGSRFDILNKLEEEMEERSDRGNGSPQRQEYRYEVNPNIKPISPSGPGLKSVSMDKPQPKSKRDLKAPRKNPEARFNPSESPRGNGGKDGAFFEGSGR</sequence>
<evidence type="ECO:0000313" key="3">
    <source>
        <dbReference type="Proteomes" id="UP000634136"/>
    </source>
</evidence>
<dbReference type="EMBL" id="JAAIUW010000013">
    <property type="protein sequence ID" value="KAF7804283.1"/>
    <property type="molecule type" value="Genomic_DNA"/>
</dbReference>
<keyword evidence="3" id="KW-1185">Reference proteome</keyword>
<proteinExistence type="predicted"/>
<evidence type="ECO:0000256" key="1">
    <source>
        <dbReference type="SAM" id="MobiDB-lite"/>
    </source>
</evidence>
<feature type="compositionally biased region" description="Basic and acidic residues" evidence="1">
    <location>
        <begin position="202"/>
        <end position="218"/>
    </location>
</feature>
<organism evidence="2 3">
    <name type="scientific">Senna tora</name>
    <dbReference type="NCBI Taxonomy" id="362788"/>
    <lineage>
        <taxon>Eukaryota</taxon>
        <taxon>Viridiplantae</taxon>
        <taxon>Streptophyta</taxon>
        <taxon>Embryophyta</taxon>
        <taxon>Tracheophyta</taxon>
        <taxon>Spermatophyta</taxon>
        <taxon>Magnoliopsida</taxon>
        <taxon>eudicotyledons</taxon>
        <taxon>Gunneridae</taxon>
        <taxon>Pentapetalae</taxon>
        <taxon>rosids</taxon>
        <taxon>fabids</taxon>
        <taxon>Fabales</taxon>
        <taxon>Fabaceae</taxon>
        <taxon>Caesalpinioideae</taxon>
        <taxon>Cassia clade</taxon>
        <taxon>Senna</taxon>
    </lineage>
</organism>
<dbReference type="AlphaFoldDB" id="A0A834SKN6"/>
<feature type="region of interest" description="Disordered" evidence="1">
    <location>
        <begin position="1"/>
        <end position="243"/>
    </location>
</feature>
<gene>
    <name evidence="2" type="ORF">G2W53_043394</name>
</gene>
<evidence type="ECO:0000313" key="2">
    <source>
        <dbReference type="EMBL" id="KAF7804283.1"/>
    </source>
</evidence>
<dbReference type="Proteomes" id="UP000634136">
    <property type="component" value="Unassembled WGS sequence"/>
</dbReference>